<dbReference type="PRINTS" id="PR01490">
    <property type="entry name" value="RTXTOXIND"/>
</dbReference>
<dbReference type="InterPro" id="IPR050739">
    <property type="entry name" value="MFP"/>
</dbReference>
<evidence type="ECO:0000256" key="1">
    <source>
        <dbReference type="ARBA" id="ARBA00004377"/>
    </source>
</evidence>
<keyword evidence="13" id="KW-1185">Reference proteome</keyword>
<name>A0ABW9CWX6_9BURK</name>
<keyword evidence="4 9" id="KW-1003">Cell membrane</keyword>
<evidence type="ECO:0000256" key="4">
    <source>
        <dbReference type="ARBA" id="ARBA00022475"/>
    </source>
</evidence>
<keyword evidence="3 9" id="KW-0813">Transport</keyword>
<comment type="caution">
    <text evidence="12">The sequence shown here is derived from an EMBL/GenBank/DDBJ whole genome shotgun (WGS) entry which is preliminary data.</text>
</comment>
<dbReference type="InterPro" id="IPR058781">
    <property type="entry name" value="HH_AprE-like"/>
</dbReference>
<dbReference type="NCBIfam" id="TIGR01843">
    <property type="entry name" value="type_I_hlyD"/>
    <property type="match status" value="1"/>
</dbReference>
<feature type="domain" description="AprE-like beta-barrel" evidence="11">
    <location>
        <begin position="345"/>
        <end position="439"/>
    </location>
</feature>
<evidence type="ECO:0000313" key="12">
    <source>
        <dbReference type="EMBL" id="MFM0522296.1"/>
    </source>
</evidence>
<dbReference type="InterPro" id="IPR058982">
    <property type="entry name" value="Beta-barrel_AprE"/>
</dbReference>
<dbReference type="InterPro" id="IPR010129">
    <property type="entry name" value="T1SS_HlyD"/>
</dbReference>
<evidence type="ECO:0000256" key="2">
    <source>
        <dbReference type="ARBA" id="ARBA00009477"/>
    </source>
</evidence>
<keyword evidence="5 9" id="KW-0997">Cell inner membrane</keyword>
<accession>A0ABW9CWX6</accession>
<comment type="similarity">
    <text evidence="2 9">Belongs to the membrane fusion protein (MFP) (TC 8.A.1) family.</text>
</comment>
<dbReference type="Pfam" id="PF26002">
    <property type="entry name" value="Beta-barrel_AprE"/>
    <property type="match status" value="1"/>
</dbReference>
<keyword evidence="7" id="KW-1133">Transmembrane helix</keyword>
<evidence type="ECO:0000313" key="13">
    <source>
        <dbReference type="Proteomes" id="UP001629462"/>
    </source>
</evidence>
<feature type="domain" description="AprE-like long alpha-helical hairpin" evidence="10">
    <location>
        <begin position="115"/>
        <end position="302"/>
    </location>
</feature>
<evidence type="ECO:0000256" key="7">
    <source>
        <dbReference type="ARBA" id="ARBA00022989"/>
    </source>
</evidence>
<comment type="subcellular location">
    <subcellularLocation>
        <location evidence="1 9">Cell inner membrane</location>
        <topology evidence="1 9">Single-pass membrane protein</topology>
    </subcellularLocation>
</comment>
<dbReference type="Gene3D" id="2.40.50.100">
    <property type="match status" value="1"/>
</dbReference>
<organism evidence="12 13">
    <name type="scientific">Caballeronia jiangsuensis</name>
    <dbReference type="NCBI Taxonomy" id="1458357"/>
    <lineage>
        <taxon>Bacteria</taxon>
        <taxon>Pseudomonadati</taxon>
        <taxon>Pseudomonadota</taxon>
        <taxon>Betaproteobacteria</taxon>
        <taxon>Burkholderiales</taxon>
        <taxon>Burkholderiaceae</taxon>
        <taxon>Caballeronia</taxon>
    </lineage>
</organism>
<keyword evidence="8" id="KW-0472">Membrane</keyword>
<evidence type="ECO:0000256" key="8">
    <source>
        <dbReference type="ARBA" id="ARBA00023136"/>
    </source>
</evidence>
<dbReference type="Proteomes" id="UP001629462">
    <property type="component" value="Unassembled WGS sequence"/>
</dbReference>
<sequence length="461" mass="51187">MRTRIVMSVYRAVCRLARRSVMRSAVPAPGLALPRWVIAFGCLSVFVGTCAMGVWAAVAPLSGAVVAEGMVRDEGERKTIQHQEGGIVRAILVKDGDRVKAGQALVMLDDVRPNAEMTALQAQLDDEEAKAARLTAERDMQSSIAFSQRLLARQSDPAVAAQLQRERTLFDSERRAFDDQLVLLQQQLAQTRQETEAERALVGTSEQSLGIAKQELHVNEQLRTEGYVTETKMMELRRAAADYQSRQQSDTAELIRSRQRQTDLTLKIASLRNDYVRSADTQLKECKEKTGQIEEQLRPARDMDARTHIVAPVAGEVVGLRVHTIGEAIGPRDPILDLVPSGTPLIVEAKIKPDYVREIAIGSEADVRLTAYNPRTSPVLEGKVAYLSADSLADRDNHQQFYVARVEISAQALARANRLAKEPVVLGPGLRAEVFIRTRTRSAFEYLLEPVRDGIQRSMRD</sequence>
<keyword evidence="6" id="KW-0812">Transmembrane</keyword>
<evidence type="ECO:0000256" key="9">
    <source>
        <dbReference type="RuleBase" id="RU365093"/>
    </source>
</evidence>
<dbReference type="SUPFAM" id="SSF111369">
    <property type="entry name" value="HlyD-like secretion proteins"/>
    <property type="match status" value="1"/>
</dbReference>
<evidence type="ECO:0000256" key="6">
    <source>
        <dbReference type="ARBA" id="ARBA00022692"/>
    </source>
</evidence>
<evidence type="ECO:0000259" key="10">
    <source>
        <dbReference type="Pfam" id="PF25994"/>
    </source>
</evidence>
<proteinExistence type="inferred from homology"/>
<evidence type="ECO:0000256" key="5">
    <source>
        <dbReference type="ARBA" id="ARBA00022519"/>
    </source>
</evidence>
<dbReference type="RefSeq" id="WP_250483661.1">
    <property type="nucleotide sequence ID" value="NZ_JAQQDB010000049.1"/>
</dbReference>
<dbReference type="PANTHER" id="PTHR30386">
    <property type="entry name" value="MEMBRANE FUSION SUBUNIT OF EMRAB-TOLC MULTIDRUG EFFLUX PUMP"/>
    <property type="match status" value="1"/>
</dbReference>
<reference evidence="12 13" key="1">
    <citation type="journal article" date="2024" name="Chem. Sci.">
        <title>Discovery of megapolipeptins by genome mining of a Burkholderiales bacteria collection.</title>
        <authorList>
            <person name="Paulo B.S."/>
            <person name="Recchia M.J.J."/>
            <person name="Lee S."/>
            <person name="Fergusson C.H."/>
            <person name="Romanowski S.B."/>
            <person name="Hernandez A."/>
            <person name="Krull N."/>
            <person name="Liu D.Y."/>
            <person name="Cavanagh H."/>
            <person name="Bos A."/>
            <person name="Gray C.A."/>
            <person name="Murphy B.T."/>
            <person name="Linington R.G."/>
            <person name="Eustaquio A.S."/>
        </authorList>
    </citation>
    <scope>NUCLEOTIDE SEQUENCE [LARGE SCALE GENOMIC DNA]</scope>
    <source>
        <strain evidence="12 13">RL17-374-BIF-D</strain>
    </source>
</reference>
<gene>
    <name evidence="12" type="ORF">PQR08_33275</name>
</gene>
<protein>
    <recommendedName>
        <fullName evidence="9">Membrane fusion protein (MFP) family protein</fullName>
    </recommendedName>
</protein>
<dbReference type="Pfam" id="PF25994">
    <property type="entry name" value="HH_AprE"/>
    <property type="match status" value="1"/>
</dbReference>
<dbReference type="EMBL" id="JAQQDB010000049">
    <property type="protein sequence ID" value="MFM0522296.1"/>
    <property type="molecule type" value="Genomic_DNA"/>
</dbReference>
<dbReference type="PANTHER" id="PTHR30386:SF17">
    <property type="entry name" value="ALKALINE PROTEASE SECRETION PROTEIN APRE"/>
    <property type="match status" value="1"/>
</dbReference>
<evidence type="ECO:0000256" key="3">
    <source>
        <dbReference type="ARBA" id="ARBA00022448"/>
    </source>
</evidence>
<evidence type="ECO:0000259" key="11">
    <source>
        <dbReference type="Pfam" id="PF26002"/>
    </source>
</evidence>